<reference evidence="7 8" key="1">
    <citation type="submission" date="2021-07" db="EMBL/GenBank/DDBJ databases">
        <authorList>
            <consortium name="Genoscope - CEA"/>
            <person name="William W."/>
        </authorList>
    </citation>
    <scope>NUCLEOTIDE SEQUENCE [LARGE SCALE GENOMIC DNA]</scope>
</reference>
<evidence type="ECO:0000256" key="2">
    <source>
        <dbReference type="ARBA" id="ARBA00022801"/>
    </source>
</evidence>
<dbReference type="Gene3D" id="3.90.70.10">
    <property type="entry name" value="Cysteine proteinases"/>
    <property type="match status" value="1"/>
</dbReference>
<keyword evidence="2" id="KW-0378">Hydrolase</keyword>
<gene>
    <name evidence="7" type="ORF">BRAPAZ1V2_A02P49990.2</name>
</gene>
<protein>
    <submittedName>
        <fullName evidence="7">Uncharacterized protein</fullName>
    </submittedName>
</protein>
<proteinExistence type="predicted"/>
<accession>A0A8D9M2E2</accession>
<evidence type="ECO:0000313" key="8">
    <source>
        <dbReference type="Proteomes" id="UP000694005"/>
    </source>
</evidence>
<feature type="compositionally biased region" description="Basic and acidic residues" evidence="3">
    <location>
        <begin position="683"/>
        <end position="696"/>
    </location>
</feature>
<evidence type="ECO:0000256" key="3">
    <source>
        <dbReference type="SAM" id="MobiDB-lite"/>
    </source>
</evidence>
<dbReference type="InterPro" id="IPR006866">
    <property type="entry name" value="DUF627_N"/>
</dbReference>
<evidence type="ECO:0000313" key="7">
    <source>
        <dbReference type="EMBL" id="CAG7896047.1"/>
    </source>
</evidence>
<dbReference type="Gramene" id="A02p49990.2_BraZ1">
    <property type="protein sequence ID" value="A02p49990.2_BraZ1.CDS"/>
    <property type="gene ID" value="A02g49990.2_BraZ1"/>
</dbReference>
<name>A0A8D9M2E2_BRACM</name>
<evidence type="ECO:0000259" key="5">
    <source>
        <dbReference type="Pfam" id="PF04780"/>
    </source>
</evidence>
<dbReference type="EMBL" id="LS974618">
    <property type="protein sequence ID" value="CAG7896047.1"/>
    <property type="molecule type" value="Genomic_DNA"/>
</dbReference>
<feature type="region of interest" description="Disordered" evidence="3">
    <location>
        <begin position="672"/>
        <end position="709"/>
    </location>
</feature>
<dbReference type="GO" id="GO:0004843">
    <property type="term" value="F:cysteine-type deubiquitinase activity"/>
    <property type="evidence" value="ECO:0007669"/>
    <property type="project" value="InterPro"/>
</dbReference>
<dbReference type="PANTHER" id="PTHR22975:SF32">
    <property type="entry name" value="C2H2-TYPE DOMAIN-CONTAINING PROTEIN"/>
    <property type="match status" value="1"/>
</dbReference>
<feature type="domain" description="DUF627" evidence="6">
    <location>
        <begin position="1"/>
        <end position="54"/>
    </location>
</feature>
<dbReference type="Pfam" id="PF04780">
    <property type="entry name" value="DUF629"/>
    <property type="match status" value="1"/>
</dbReference>
<feature type="domain" description="DUF629" evidence="5">
    <location>
        <begin position="111"/>
        <end position="571"/>
    </location>
</feature>
<dbReference type="Pfam" id="PF04781">
    <property type="entry name" value="DUF627"/>
    <property type="match status" value="1"/>
</dbReference>
<dbReference type="InterPro" id="IPR006865">
    <property type="entry name" value="DUF629"/>
</dbReference>
<dbReference type="InterPro" id="IPR001394">
    <property type="entry name" value="Peptidase_C19_UCH"/>
</dbReference>
<dbReference type="Proteomes" id="UP000694005">
    <property type="component" value="Chromosome A02"/>
</dbReference>
<sequence>MEVVFLLGAVGCVSEYTPLLEFCARLFHLLARSLGSALYYKKTLRRAKHKLSLSSVPQPDDNKVRDEFSLENVTKEAEFMIAESKIMSIRKYAPPPEVCDSKKGEDRVGGELRSYWMGLDVKVKRDFMKVSVERVRRFVKGVHKSKGVDVLKHVMAIAREHKKWRVWVCRTKCDKVCFSAEECRTHLEEKHAANLEKDVVMRIGINWAYKIQHGRWEPVDTVAAVEMIKTQLEDVKAFTSRSRKKGWSDQWPLATADEERSDLLKEVKLLLVSLCEHQILSCSIRDWVMSFPVKHLRKLEVSEESIKDCRIVETPQSICFLERDELKQIRGFLKKIKCERHDGTDLIGRAVDSLLDRIRIKESIEFDEKFSLLFLDKSLLKSNNALSDDDDYEGKIKLIKDPDVHYAKAQAQGDDIISWLGDHSSVDKSFPGPIREHNLVIWVAVLRALQYTCKTLGTKYAKKEHVLEYEAALLVVENLCDERRKTVQEDQWNSYASLLCDRFEDRVHDPLTAKLFLCAVRDVFEGGLHLTFDIPDLEDCMNLIRERSKSLSNDKVLKSIELLKSMVTKKVLRIDAKILLIDNSRIRLLDKLTRLSAFDNRSYMLHFLKPFLLNEIVIMKSKVKSDAAEADLLLKEGKKSLKEEKKSQAKKTRKDKNIKGFTLSKTFSYMSSKPSVDLQPAKTMEEDSMETKDTLGSEKGPLETSSNNDIQEEANKVNSGDMQNMPGEDSVSGNLESALGGAATRYNSALDMTLKALVNVNVLKEQVVKYNKQPVPDNLGEQVLCALQSLFTSVVSEEIKTEGVYTLILRDLLVSLEQVDSMSSGAAEVLVTILESWHCWKNSERDSLVDRLFTLEENERMSCRKCGRRPNYPEQSSYGIVVASDSIRNVNCAFGDIKFVDILKVTRMEYKMLCDIKTGGCGTTNFVHHVISRCPPIFIIVLEWEKSETEKEISETTKALEWEIDISRLYEGLEPNTNYRLVSMVGYGEEDEEHICMAYEMNQWVNLRRESLAGEVVGNNWENVVRFCGERKIRPVILLYEAA</sequence>
<keyword evidence="1" id="KW-0833">Ubl conjugation pathway</keyword>
<dbReference type="InterPro" id="IPR052398">
    <property type="entry name" value="Ubiquitin_hydrolase_53/54"/>
</dbReference>
<evidence type="ECO:0000259" key="4">
    <source>
        <dbReference type="Pfam" id="PF00443"/>
    </source>
</evidence>
<feature type="domain" description="Peptidase C19 ubiquitin carboxyl-terminal hydrolase" evidence="4">
    <location>
        <begin position="741"/>
        <end position="1015"/>
    </location>
</feature>
<dbReference type="AlphaFoldDB" id="A0A8D9M2E2"/>
<evidence type="ECO:0000259" key="6">
    <source>
        <dbReference type="Pfam" id="PF04781"/>
    </source>
</evidence>
<organism evidence="7 8">
    <name type="scientific">Brassica campestris</name>
    <name type="common">Field mustard</name>
    <dbReference type="NCBI Taxonomy" id="3711"/>
    <lineage>
        <taxon>Eukaryota</taxon>
        <taxon>Viridiplantae</taxon>
        <taxon>Streptophyta</taxon>
        <taxon>Embryophyta</taxon>
        <taxon>Tracheophyta</taxon>
        <taxon>Spermatophyta</taxon>
        <taxon>Magnoliopsida</taxon>
        <taxon>eudicotyledons</taxon>
        <taxon>Gunneridae</taxon>
        <taxon>Pentapetalae</taxon>
        <taxon>rosids</taxon>
        <taxon>malvids</taxon>
        <taxon>Brassicales</taxon>
        <taxon>Brassicaceae</taxon>
        <taxon>Brassiceae</taxon>
        <taxon>Brassica</taxon>
    </lineage>
</organism>
<dbReference type="GO" id="GO:0016579">
    <property type="term" value="P:protein deubiquitination"/>
    <property type="evidence" value="ECO:0007669"/>
    <property type="project" value="InterPro"/>
</dbReference>
<dbReference type="PANTHER" id="PTHR22975">
    <property type="entry name" value="UBIQUITIN SPECIFIC PROTEINASE"/>
    <property type="match status" value="1"/>
</dbReference>
<evidence type="ECO:0000256" key="1">
    <source>
        <dbReference type="ARBA" id="ARBA00022786"/>
    </source>
</evidence>
<dbReference type="InterPro" id="IPR038765">
    <property type="entry name" value="Papain-like_cys_pep_sf"/>
</dbReference>
<dbReference type="SUPFAM" id="SSF54001">
    <property type="entry name" value="Cysteine proteinases"/>
    <property type="match status" value="1"/>
</dbReference>
<dbReference type="Pfam" id="PF00443">
    <property type="entry name" value="UCH"/>
    <property type="match status" value="1"/>
</dbReference>